<evidence type="ECO:0000313" key="2">
    <source>
        <dbReference type="Proteomes" id="UP000295294"/>
    </source>
</evidence>
<proteinExistence type="predicted"/>
<accession>A0A4P7LJ47</accession>
<geneLocation type="plasmid" evidence="1">
    <name>unnamed4</name>
</geneLocation>
<keyword evidence="1" id="KW-0614">Plasmid</keyword>
<dbReference type="EMBL" id="CP038639">
    <property type="protein sequence ID" value="QBY56180.1"/>
    <property type="molecule type" value="Genomic_DNA"/>
</dbReference>
<evidence type="ECO:0000313" key="1">
    <source>
        <dbReference type="EMBL" id="QBY56180.1"/>
    </source>
</evidence>
<sequence>MPEVQDEVSEVAPRPQRRWFWPKRELIKPSRRSWPYPPDIPDVDPDTFIAALESLRDGDVERERILRRDLRI</sequence>
<protein>
    <submittedName>
        <fullName evidence="1">Uncharacterized protein</fullName>
    </submittedName>
</protein>
<organism evidence="1 2">
    <name type="scientific">Cupriavidus oxalaticus</name>
    <dbReference type="NCBI Taxonomy" id="96344"/>
    <lineage>
        <taxon>Bacteria</taxon>
        <taxon>Pseudomonadati</taxon>
        <taxon>Pseudomonadota</taxon>
        <taxon>Betaproteobacteria</taxon>
        <taxon>Burkholderiales</taxon>
        <taxon>Burkholderiaceae</taxon>
        <taxon>Cupriavidus</taxon>
    </lineage>
</organism>
<gene>
    <name evidence="1" type="ORF">E0W60_34545</name>
</gene>
<dbReference type="RefSeq" id="WP_135707345.1">
    <property type="nucleotide sequence ID" value="NZ_CP038639.1"/>
</dbReference>
<dbReference type="KEGG" id="cox:E0W60_34545"/>
<dbReference type="AlphaFoldDB" id="A0A4P7LJ47"/>
<reference evidence="1 2" key="1">
    <citation type="submission" date="2019-03" db="EMBL/GenBank/DDBJ databases">
        <title>Efficiently degradation of phenoxyalkanoic acid herbicides by Cupriavidus oxalaticus strain X32.</title>
        <authorList>
            <person name="Sheng X."/>
        </authorList>
    </citation>
    <scope>NUCLEOTIDE SEQUENCE [LARGE SCALE GENOMIC DNA]</scope>
    <source>
        <strain evidence="1 2">X32</strain>
        <plasmid evidence="1 2">unnamed4</plasmid>
    </source>
</reference>
<name>A0A4P7LJ47_9BURK</name>
<dbReference type="Proteomes" id="UP000295294">
    <property type="component" value="Plasmid unnamed4"/>
</dbReference>